<dbReference type="EMBL" id="CM023480">
    <property type="protein sequence ID" value="KAH7970843.1"/>
    <property type="molecule type" value="Genomic_DNA"/>
</dbReference>
<protein>
    <submittedName>
        <fullName evidence="1">Uncharacterized protein</fullName>
    </submittedName>
</protein>
<reference evidence="1" key="1">
    <citation type="submission" date="2020-05" db="EMBL/GenBank/DDBJ databases">
        <title>Large-scale comparative analyses of tick genomes elucidate their genetic diversity and vector capacities.</title>
        <authorList>
            <person name="Jia N."/>
            <person name="Wang J."/>
            <person name="Shi W."/>
            <person name="Du L."/>
            <person name="Sun Y."/>
            <person name="Zhan W."/>
            <person name="Jiang J."/>
            <person name="Wang Q."/>
            <person name="Zhang B."/>
            <person name="Ji P."/>
            <person name="Sakyi L.B."/>
            <person name="Cui X."/>
            <person name="Yuan T."/>
            <person name="Jiang B."/>
            <person name="Yang W."/>
            <person name="Lam T.T.-Y."/>
            <person name="Chang Q."/>
            <person name="Ding S."/>
            <person name="Wang X."/>
            <person name="Zhu J."/>
            <person name="Ruan X."/>
            <person name="Zhao L."/>
            <person name="Wei J."/>
            <person name="Que T."/>
            <person name="Du C."/>
            <person name="Cheng J."/>
            <person name="Dai P."/>
            <person name="Han X."/>
            <person name="Huang E."/>
            <person name="Gao Y."/>
            <person name="Liu J."/>
            <person name="Shao H."/>
            <person name="Ye R."/>
            <person name="Li L."/>
            <person name="Wei W."/>
            <person name="Wang X."/>
            <person name="Wang C."/>
            <person name="Yang T."/>
            <person name="Huo Q."/>
            <person name="Li W."/>
            <person name="Guo W."/>
            <person name="Chen H."/>
            <person name="Zhou L."/>
            <person name="Ni X."/>
            <person name="Tian J."/>
            <person name="Zhou Y."/>
            <person name="Sheng Y."/>
            <person name="Liu T."/>
            <person name="Pan Y."/>
            <person name="Xia L."/>
            <person name="Li J."/>
            <person name="Zhao F."/>
            <person name="Cao W."/>
        </authorList>
    </citation>
    <scope>NUCLEOTIDE SEQUENCE</scope>
    <source>
        <strain evidence="1">Dsil-2018</strain>
    </source>
</reference>
<name>A0ACB8DJJ9_DERSI</name>
<evidence type="ECO:0000313" key="1">
    <source>
        <dbReference type="EMBL" id="KAH7970843.1"/>
    </source>
</evidence>
<dbReference type="Proteomes" id="UP000821865">
    <property type="component" value="Chromosome 11"/>
</dbReference>
<evidence type="ECO:0000313" key="2">
    <source>
        <dbReference type="Proteomes" id="UP000821865"/>
    </source>
</evidence>
<accession>A0ACB8DJJ9</accession>
<keyword evidence="2" id="KW-1185">Reference proteome</keyword>
<comment type="caution">
    <text evidence="1">The sequence shown here is derived from an EMBL/GenBank/DDBJ whole genome shotgun (WGS) entry which is preliminary data.</text>
</comment>
<proteinExistence type="predicted"/>
<sequence>MITDAAQCAGRNGHCSDCVLHPLEQRRLGRVARGGLELSKISQEDLLETLSLGFRHKKHQENGANHGHQTEKPGESGQVDGVPHAREEPRDQEDAGPVERADSGEVHAAVSTTHQLGPKYPHHGAQAERVACHEAAS</sequence>
<organism evidence="1 2">
    <name type="scientific">Dermacentor silvarum</name>
    <name type="common">Tick</name>
    <dbReference type="NCBI Taxonomy" id="543639"/>
    <lineage>
        <taxon>Eukaryota</taxon>
        <taxon>Metazoa</taxon>
        <taxon>Ecdysozoa</taxon>
        <taxon>Arthropoda</taxon>
        <taxon>Chelicerata</taxon>
        <taxon>Arachnida</taxon>
        <taxon>Acari</taxon>
        <taxon>Parasitiformes</taxon>
        <taxon>Ixodida</taxon>
        <taxon>Ixodoidea</taxon>
        <taxon>Ixodidae</taxon>
        <taxon>Rhipicephalinae</taxon>
        <taxon>Dermacentor</taxon>
    </lineage>
</organism>
<gene>
    <name evidence="1" type="ORF">HPB49_015929</name>
</gene>